<dbReference type="OrthoDB" id="5422613at2759"/>
<evidence type="ECO:0000313" key="3">
    <source>
        <dbReference type="Proteomes" id="UP000030686"/>
    </source>
</evidence>
<dbReference type="Proteomes" id="UP000030686">
    <property type="component" value="Unassembled WGS sequence"/>
</dbReference>
<evidence type="ECO:0000256" key="1">
    <source>
        <dbReference type="SAM" id="MobiDB-lite"/>
    </source>
</evidence>
<accession>W6Q8G6</accession>
<keyword evidence="3" id="KW-1185">Reference proteome</keyword>
<feature type="region of interest" description="Disordered" evidence="1">
    <location>
        <begin position="31"/>
        <end position="54"/>
    </location>
</feature>
<feature type="compositionally biased region" description="Basic and acidic residues" evidence="1">
    <location>
        <begin position="42"/>
        <end position="54"/>
    </location>
</feature>
<reference evidence="2" key="1">
    <citation type="journal article" date="2014" name="Nat. Commun.">
        <title>Multiple recent horizontal transfers of a large genomic region in cheese making fungi.</title>
        <authorList>
            <person name="Cheeseman K."/>
            <person name="Ropars J."/>
            <person name="Renault P."/>
            <person name="Dupont J."/>
            <person name="Gouzy J."/>
            <person name="Branca A."/>
            <person name="Abraham A.L."/>
            <person name="Ceppi M."/>
            <person name="Conseiller E."/>
            <person name="Debuchy R."/>
            <person name="Malagnac F."/>
            <person name="Goarin A."/>
            <person name="Silar P."/>
            <person name="Lacoste S."/>
            <person name="Sallet E."/>
            <person name="Bensimon A."/>
            <person name="Giraud T."/>
            <person name="Brygoo Y."/>
        </authorList>
    </citation>
    <scope>NUCLEOTIDE SEQUENCE [LARGE SCALE GENOMIC DNA]</scope>
    <source>
        <strain evidence="2">FM164</strain>
    </source>
</reference>
<dbReference type="EMBL" id="HG792016">
    <property type="protein sequence ID" value="CDM30539.1"/>
    <property type="molecule type" value="Genomic_DNA"/>
</dbReference>
<evidence type="ECO:0000313" key="2">
    <source>
        <dbReference type="EMBL" id="CDM30539.1"/>
    </source>
</evidence>
<name>W6Q8G6_PENRF</name>
<gene>
    <name evidence="2" type="ORF">PROQFM164_S02g000688</name>
</gene>
<sequence length="54" mass="5972">MPITGEVLEATVLGHAINNVSEQTPRAVFKSICAKKRRSPRRSRESTGGDSLRY</sequence>
<organism evidence="2 3">
    <name type="scientific">Penicillium roqueforti (strain FM164)</name>
    <dbReference type="NCBI Taxonomy" id="1365484"/>
    <lineage>
        <taxon>Eukaryota</taxon>
        <taxon>Fungi</taxon>
        <taxon>Dikarya</taxon>
        <taxon>Ascomycota</taxon>
        <taxon>Pezizomycotina</taxon>
        <taxon>Eurotiomycetes</taxon>
        <taxon>Eurotiomycetidae</taxon>
        <taxon>Eurotiales</taxon>
        <taxon>Aspergillaceae</taxon>
        <taxon>Penicillium</taxon>
    </lineage>
</organism>
<dbReference type="AlphaFoldDB" id="W6Q8G6"/>
<protein>
    <submittedName>
        <fullName evidence="2">Genomic scaffold, ProqFM164S02</fullName>
    </submittedName>
</protein>
<proteinExistence type="predicted"/>